<feature type="domain" description="NXPE C-terminal" evidence="1">
    <location>
        <begin position="66"/>
        <end position="229"/>
    </location>
</feature>
<evidence type="ECO:0000259" key="1">
    <source>
        <dbReference type="Pfam" id="PF24536"/>
    </source>
</evidence>
<keyword evidence="3" id="KW-1185">Reference proteome</keyword>
<dbReference type="Proteomes" id="UP001044222">
    <property type="component" value="Unassembled WGS sequence"/>
</dbReference>
<organism evidence="2 3">
    <name type="scientific">Anguilla anguilla</name>
    <name type="common">European freshwater eel</name>
    <name type="synonym">Muraena anguilla</name>
    <dbReference type="NCBI Taxonomy" id="7936"/>
    <lineage>
        <taxon>Eukaryota</taxon>
        <taxon>Metazoa</taxon>
        <taxon>Chordata</taxon>
        <taxon>Craniata</taxon>
        <taxon>Vertebrata</taxon>
        <taxon>Euteleostomi</taxon>
        <taxon>Actinopterygii</taxon>
        <taxon>Neopterygii</taxon>
        <taxon>Teleostei</taxon>
        <taxon>Anguilliformes</taxon>
        <taxon>Anguillidae</taxon>
        <taxon>Anguilla</taxon>
    </lineage>
</organism>
<proteinExistence type="predicted"/>
<comment type="caution">
    <text evidence="2">The sequence shown here is derived from an EMBL/GenBank/DDBJ whole genome shotgun (WGS) entry which is preliminary data.</text>
</comment>
<sequence>MRSYPNALCSTPAAAVPQLVFRKSLTVARTEIALSEAILAAGLGPVALRRSLRPVAEASERAHVPHVGPPPRHRPQNNTVLHWRAHGLPIRTHKTPVADLHYIGRELESMAGGEHTVVVFTIWAHFTTHPLDNYIRRLATIRRAVRSLLQRAPRTLVAIKTANTGYKDVYGSDWLSWQLDLILRAMFRNLPVVFIDAWQMTSCHYSPDNIHPPRPVVMNEVDLLLSFVCPQ</sequence>
<protein>
    <recommendedName>
        <fullName evidence="1">NXPE C-terminal domain-containing protein</fullName>
    </recommendedName>
</protein>
<name>A0A9D3S3D0_ANGAN</name>
<evidence type="ECO:0000313" key="2">
    <source>
        <dbReference type="EMBL" id="KAG5853213.1"/>
    </source>
</evidence>
<dbReference type="Pfam" id="PF24536">
    <property type="entry name" value="NXPE4_C"/>
    <property type="match status" value="1"/>
</dbReference>
<evidence type="ECO:0000313" key="3">
    <source>
        <dbReference type="Proteomes" id="UP001044222"/>
    </source>
</evidence>
<dbReference type="PANTHER" id="PTHR16165:SF23">
    <property type="entry name" value="NEUREXOPHILIN AND PC-ESTERASE DOMAIN FAMILY, MEMBER 5"/>
    <property type="match status" value="1"/>
</dbReference>
<accession>A0A9D3S3D0</accession>
<dbReference type="InterPro" id="IPR057106">
    <property type="entry name" value="NXPE4_C"/>
</dbReference>
<gene>
    <name evidence="2" type="ORF">ANANG_G00070710</name>
</gene>
<reference evidence="2" key="1">
    <citation type="submission" date="2021-01" db="EMBL/GenBank/DDBJ databases">
        <title>A chromosome-scale assembly of European eel, Anguilla anguilla.</title>
        <authorList>
            <person name="Henkel C."/>
            <person name="Jong-Raadsen S.A."/>
            <person name="Dufour S."/>
            <person name="Weltzien F.-A."/>
            <person name="Palstra A.P."/>
            <person name="Pelster B."/>
            <person name="Spaink H.P."/>
            <person name="Van Den Thillart G.E."/>
            <person name="Jansen H."/>
            <person name="Zahm M."/>
            <person name="Klopp C."/>
            <person name="Cedric C."/>
            <person name="Louis A."/>
            <person name="Berthelot C."/>
            <person name="Parey E."/>
            <person name="Roest Crollius H."/>
            <person name="Montfort J."/>
            <person name="Robinson-Rechavi M."/>
            <person name="Bucao C."/>
            <person name="Bouchez O."/>
            <person name="Gislard M."/>
            <person name="Lluch J."/>
            <person name="Milhes M."/>
            <person name="Lampietro C."/>
            <person name="Lopez Roques C."/>
            <person name="Donnadieu C."/>
            <person name="Braasch I."/>
            <person name="Desvignes T."/>
            <person name="Postlethwait J."/>
            <person name="Bobe J."/>
            <person name="Guiguen Y."/>
            <person name="Dirks R."/>
        </authorList>
    </citation>
    <scope>NUCLEOTIDE SEQUENCE</scope>
    <source>
        <strain evidence="2">Tag_6206</strain>
        <tissue evidence="2">Liver</tissue>
    </source>
</reference>
<dbReference type="PANTHER" id="PTHR16165">
    <property type="entry name" value="NXPE FAMILY MEMBER"/>
    <property type="match status" value="1"/>
</dbReference>
<dbReference type="EMBL" id="JAFIRN010000003">
    <property type="protein sequence ID" value="KAG5853213.1"/>
    <property type="molecule type" value="Genomic_DNA"/>
</dbReference>
<dbReference type="AlphaFoldDB" id="A0A9D3S3D0"/>